<evidence type="ECO:0000256" key="1">
    <source>
        <dbReference type="SAM" id="Phobius"/>
    </source>
</evidence>
<organism evidence="3 4">
    <name type="scientific">Sphaerisporangium flaviroseum</name>
    <dbReference type="NCBI Taxonomy" id="509199"/>
    <lineage>
        <taxon>Bacteria</taxon>
        <taxon>Bacillati</taxon>
        <taxon>Actinomycetota</taxon>
        <taxon>Actinomycetes</taxon>
        <taxon>Streptosporangiales</taxon>
        <taxon>Streptosporangiaceae</taxon>
        <taxon>Sphaerisporangium</taxon>
    </lineage>
</organism>
<name>A0ABP7J0B4_9ACTN</name>
<dbReference type="EMBL" id="BAAAZR010000028">
    <property type="protein sequence ID" value="GAA3831371.1"/>
    <property type="molecule type" value="Genomic_DNA"/>
</dbReference>
<keyword evidence="1" id="KW-1133">Transmembrane helix</keyword>
<accession>A0ABP7J0B4</accession>
<dbReference type="Proteomes" id="UP001500888">
    <property type="component" value="Unassembled WGS sequence"/>
</dbReference>
<comment type="caution">
    <text evidence="3">The sequence shown here is derived from an EMBL/GenBank/DDBJ whole genome shotgun (WGS) entry which is preliminary data.</text>
</comment>
<reference evidence="4" key="1">
    <citation type="journal article" date="2019" name="Int. J. Syst. Evol. Microbiol.">
        <title>The Global Catalogue of Microorganisms (GCM) 10K type strain sequencing project: providing services to taxonomists for standard genome sequencing and annotation.</title>
        <authorList>
            <consortium name="The Broad Institute Genomics Platform"/>
            <consortium name="The Broad Institute Genome Sequencing Center for Infectious Disease"/>
            <person name="Wu L."/>
            <person name="Ma J."/>
        </authorList>
    </citation>
    <scope>NUCLEOTIDE SEQUENCE [LARGE SCALE GENOMIC DNA]</scope>
    <source>
        <strain evidence="4">JCM 16908</strain>
    </source>
</reference>
<feature type="signal peptide" evidence="2">
    <location>
        <begin position="1"/>
        <end position="32"/>
    </location>
</feature>
<keyword evidence="1" id="KW-0812">Transmembrane</keyword>
<evidence type="ECO:0000256" key="2">
    <source>
        <dbReference type="SAM" id="SignalP"/>
    </source>
</evidence>
<evidence type="ECO:0000313" key="4">
    <source>
        <dbReference type="Proteomes" id="UP001500888"/>
    </source>
</evidence>
<keyword evidence="4" id="KW-1185">Reference proteome</keyword>
<evidence type="ECO:0008006" key="5">
    <source>
        <dbReference type="Google" id="ProtNLM"/>
    </source>
</evidence>
<sequence length="456" mass="46586">MTTYSVRRATAAVVAMLAALLTLLALSPPAQAAAPPDPNTVVAAWKTGDPVYAAPGASLSSSQLSEVRDAVKGAKSKIYVVALPDGTVTDGASAGALINSLGATLAKQGRARATVAVLDGTTLFAGSSAISRAGAAGQLANLATSNNKDLVSGMQDFVKRVDKAASGDLRGATKAGSLAGGGGAGGVLIGILVIALVGGFGIFFYSRKKKREREAREAAELAAVKQTVEEDVTKFGEEITALDLDVKVSDNPTKTQSDWQQALDSYERAKNELDVVKRADDLRGVTTALEEGRYALACVKARVNNEPVPERRAPCFFNPQHGPSVRDVLWAPPNGAPRDVPACAADAQRVDQGFDPHMREVMVDGQRRPYWDAGPAYAPYASGYYGGFGGDLMTGMLIGTMLGGSFGGWGGGGYASGYEAGAADAGGGGGDWGGGGGDWGGGGDFGGGDFGGGGDW</sequence>
<keyword evidence="1" id="KW-0472">Membrane</keyword>
<evidence type="ECO:0000313" key="3">
    <source>
        <dbReference type="EMBL" id="GAA3831371.1"/>
    </source>
</evidence>
<keyword evidence="2" id="KW-0732">Signal</keyword>
<protein>
    <recommendedName>
        <fullName evidence="5">TPM domain-containing protein</fullName>
    </recommendedName>
</protein>
<proteinExistence type="predicted"/>
<feature type="transmembrane region" description="Helical" evidence="1">
    <location>
        <begin position="184"/>
        <end position="206"/>
    </location>
</feature>
<feature type="chain" id="PRO_5047125066" description="TPM domain-containing protein" evidence="2">
    <location>
        <begin position="33"/>
        <end position="456"/>
    </location>
</feature>
<dbReference type="RefSeq" id="WP_344947806.1">
    <property type="nucleotide sequence ID" value="NZ_BAAAZR010000028.1"/>
</dbReference>
<gene>
    <name evidence="3" type="ORF">GCM10022226_60590</name>
</gene>